<name>A0A8S9Z6H0_9TREM</name>
<feature type="transmembrane region" description="Helical" evidence="8">
    <location>
        <begin position="415"/>
        <end position="434"/>
    </location>
</feature>
<accession>A0A8S9Z6H0</accession>
<keyword evidence="3" id="KW-0813">Transport</keyword>
<comment type="similarity">
    <text evidence="2">Belongs to the NRAMP family.</text>
</comment>
<dbReference type="Proteomes" id="UP000822476">
    <property type="component" value="Unassembled WGS sequence"/>
</dbReference>
<dbReference type="PANTHER" id="PTHR11706">
    <property type="entry name" value="SOLUTE CARRIER PROTEIN FAMILY 11 MEMBER"/>
    <property type="match status" value="1"/>
</dbReference>
<organism evidence="9 10">
    <name type="scientific">Paragonimus skrjabini miyazakii</name>
    <dbReference type="NCBI Taxonomy" id="59628"/>
    <lineage>
        <taxon>Eukaryota</taxon>
        <taxon>Metazoa</taxon>
        <taxon>Spiralia</taxon>
        <taxon>Lophotrochozoa</taxon>
        <taxon>Platyhelminthes</taxon>
        <taxon>Trematoda</taxon>
        <taxon>Digenea</taxon>
        <taxon>Plagiorchiida</taxon>
        <taxon>Troglotremata</taxon>
        <taxon>Troglotrematidae</taxon>
        <taxon>Paragonimus</taxon>
    </lineage>
</organism>
<dbReference type="GO" id="GO:0005381">
    <property type="term" value="F:iron ion transmembrane transporter activity"/>
    <property type="evidence" value="ECO:0007669"/>
    <property type="project" value="TreeGrafter"/>
</dbReference>
<protein>
    <recommendedName>
        <fullName evidence="11">Natural resistance-associated macrophage protein</fullName>
    </recommendedName>
</protein>
<evidence type="ECO:0000313" key="10">
    <source>
        <dbReference type="Proteomes" id="UP000822476"/>
    </source>
</evidence>
<feature type="transmembrane region" description="Helical" evidence="8">
    <location>
        <begin position="256"/>
        <end position="275"/>
    </location>
</feature>
<evidence type="ECO:0000256" key="1">
    <source>
        <dbReference type="ARBA" id="ARBA00004141"/>
    </source>
</evidence>
<proteinExistence type="inferred from homology"/>
<dbReference type="GO" id="GO:0010008">
    <property type="term" value="C:endosome membrane"/>
    <property type="evidence" value="ECO:0007669"/>
    <property type="project" value="TreeGrafter"/>
</dbReference>
<evidence type="ECO:0008006" key="11">
    <source>
        <dbReference type="Google" id="ProtNLM"/>
    </source>
</evidence>
<evidence type="ECO:0000256" key="8">
    <source>
        <dbReference type="SAM" id="Phobius"/>
    </source>
</evidence>
<dbReference type="NCBIfam" id="NF037982">
    <property type="entry name" value="Nramp_1"/>
    <property type="match status" value="1"/>
</dbReference>
<dbReference type="GO" id="GO:0005886">
    <property type="term" value="C:plasma membrane"/>
    <property type="evidence" value="ECO:0007669"/>
    <property type="project" value="TreeGrafter"/>
</dbReference>
<dbReference type="NCBIfam" id="TIGR01197">
    <property type="entry name" value="nramp"/>
    <property type="match status" value="1"/>
</dbReference>
<comment type="caution">
    <text evidence="9">The sequence shown here is derived from an EMBL/GenBank/DDBJ whole genome shotgun (WGS) entry which is preliminary data.</text>
</comment>
<dbReference type="Pfam" id="PF01566">
    <property type="entry name" value="Nramp"/>
    <property type="match status" value="1"/>
</dbReference>
<feature type="region of interest" description="Disordered" evidence="7">
    <location>
        <begin position="561"/>
        <end position="594"/>
    </location>
</feature>
<gene>
    <name evidence="9" type="ORF">EG68_01859</name>
</gene>
<feature type="transmembrane region" description="Helical" evidence="8">
    <location>
        <begin position="363"/>
        <end position="384"/>
    </location>
</feature>
<keyword evidence="5 8" id="KW-1133">Transmembrane helix</keyword>
<evidence type="ECO:0000256" key="3">
    <source>
        <dbReference type="ARBA" id="ARBA00022448"/>
    </source>
</evidence>
<evidence type="ECO:0000256" key="2">
    <source>
        <dbReference type="ARBA" id="ARBA00006670"/>
    </source>
</evidence>
<reference evidence="9" key="1">
    <citation type="submission" date="2019-07" db="EMBL/GenBank/DDBJ databases">
        <title>Annotation for the trematode Paragonimus miyazaki's.</title>
        <authorList>
            <person name="Choi Y.-J."/>
        </authorList>
    </citation>
    <scope>NUCLEOTIDE SEQUENCE</scope>
    <source>
        <strain evidence="9">Japan</strain>
    </source>
</reference>
<dbReference type="GO" id="GO:0005384">
    <property type="term" value="F:manganese ion transmembrane transporter activity"/>
    <property type="evidence" value="ECO:0007669"/>
    <property type="project" value="TreeGrafter"/>
</dbReference>
<dbReference type="AlphaFoldDB" id="A0A8S9Z6H0"/>
<dbReference type="GO" id="GO:0015086">
    <property type="term" value="F:cadmium ion transmembrane transporter activity"/>
    <property type="evidence" value="ECO:0007669"/>
    <property type="project" value="TreeGrafter"/>
</dbReference>
<feature type="transmembrane region" description="Helical" evidence="8">
    <location>
        <begin position="105"/>
        <end position="127"/>
    </location>
</feature>
<evidence type="ECO:0000256" key="4">
    <source>
        <dbReference type="ARBA" id="ARBA00022692"/>
    </source>
</evidence>
<comment type="subcellular location">
    <subcellularLocation>
        <location evidence="1">Membrane</location>
        <topology evidence="1">Multi-pass membrane protein</topology>
    </subcellularLocation>
</comment>
<dbReference type="EMBL" id="JTDE01000529">
    <property type="protein sequence ID" value="KAF7261003.1"/>
    <property type="molecule type" value="Genomic_DNA"/>
</dbReference>
<evidence type="ECO:0000256" key="5">
    <source>
        <dbReference type="ARBA" id="ARBA00022989"/>
    </source>
</evidence>
<evidence type="ECO:0000313" key="9">
    <source>
        <dbReference type="EMBL" id="KAF7261003.1"/>
    </source>
</evidence>
<keyword evidence="6 8" id="KW-0472">Membrane</keyword>
<feature type="compositionally biased region" description="Polar residues" evidence="7">
    <location>
        <begin position="584"/>
        <end position="594"/>
    </location>
</feature>
<evidence type="ECO:0000256" key="7">
    <source>
        <dbReference type="SAM" id="MobiDB-lite"/>
    </source>
</evidence>
<evidence type="ECO:0000256" key="6">
    <source>
        <dbReference type="ARBA" id="ARBA00023136"/>
    </source>
</evidence>
<keyword evidence="10" id="KW-1185">Reference proteome</keyword>
<dbReference type="InterPro" id="IPR001046">
    <property type="entry name" value="NRAMP_fam"/>
</dbReference>
<keyword evidence="4 8" id="KW-0812">Transmembrane</keyword>
<dbReference type="PANTHER" id="PTHR11706:SF33">
    <property type="entry name" value="NATURAL RESISTANCE-ASSOCIATED MACROPHAGE PROTEIN 2"/>
    <property type="match status" value="1"/>
</dbReference>
<feature type="transmembrane region" description="Helical" evidence="8">
    <location>
        <begin position="446"/>
        <end position="467"/>
    </location>
</feature>
<feature type="transmembrane region" description="Helical" evidence="8">
    <location>
        <begin position="211"/>
        <end position="229"/>
    </location>
</feature>
<feature type="transmembrane region" description="Helical" evidence="8">
    <location>
        <begin position="296"/>
        <end position="323"/>
    </location>
</feature>
<feature type="transmembrane region" description="Helical" evidence="8">
    <location>
        <begin position="509"/>
        <end position="532"/>
    </location>
</feature>
<feature type="transmembrane region" description="Helical" evidence="8">
    <location>
        <begin position="479"/>
        <end position="503"/>
    </location>
</feature>
<dbReference type="PRINTS" id="PR00447">
    <property type="entry name" value="NATRESASSCMP"/>
</dbReference>
<dbReference type="OrthoDB" id="409173at2759"/>
<sequence length="594" mass="65359">MSLFQDAEDREGTTPLLAADSQARVEHLTGRTQSGRRARLAPQPIVDFEEKITIDDGVSQACGGFSFRKLWAFTGPGFLMSIAYLDPGNIESDLQSGAIAKYQLLWLLLTATLVGLFMQRLAIRLGVVSGKHLAEVCYDQYPRPARLLLWLMVEVAIIGSDMQEVIGTAIAINLLSMGYVPLWAGALITIADTFTFLFLDKYGLRKLELFFGLLITIMAFTFGYEYAVVQPSQLEVLRGIFVPSCSNCGWPELQQAVGIIGAIVMPHNFYLHSALVNSREIDRSNRGKIREANMYFLIESSIALLVSLIINIFVVSVFGAGFYGQNVTQVITNCSANGDIPIHFINATIDINSADVDLYTGGIFLGCRFGIACLFIWAIGILAAGQSSTMTGTYSGQFAMEGFLNMRWKRWQRVLFTRSIAILPTLFVTVFKGIEDLTGMNDFLNVLMSIQLPFAIIPLLTFTSCKLTMAEFANSMPMVVVSNVLSITVLATNLFLASVVIHARVTNYWPIYLGIAVLLVTYVSFVFYLTWFGIRIVWSSRKAALPNLSSTNLVDSNLELEVTPPSSPTKDGTVSATGEPAQPDFNQVSGTQLL</sequence>
<dbReference type="HAMAP" id="MF_00221">
    <property type="entry name" value="NRAMP"/>
    <property type="match status" value="1"/>
</dbReference>